<proteinExistence type="predicted"/>
<protein>
    <submittedName>
        <fullName evidence="1">Uncharacterized protein</fullName>
    </submittedName>
</protein>
<dbReference type="EMBL" id="GGEC01007801">
    <property type="protein sequence ID" value="MBW88284.1"/>
    <property type="molecule type" value="Transcribed_RNA"/>
</dbReference>
<accession>A0A2P2J478</accession>
<organism evidence="1">
    <name type="scientific">Rhizophora mucronata</name>
    <name type="common">Asiatic mangrove</name>
    <dbReference type="NCBI Taxonomy" id="61149"/>
    <lineage>
        <taxon>Eukaryota</taxon>
        <taxon>Viridiplantae</taxon>
        <taxon>Streptophyta</taxon>
        <taxon>Embryophyta</taxon>
        <taxon>Tracheophyta</taxon>
        <taxon>Spermatophyta</taxon>
        <taxon>Magnoliopsida</taxon>
        <taxon>eudicotyledons</taxon>
        <taxon>Gunneridae</taxon>
        <taxon>Pentapetalae</taxon>
        <taxon>rosids</taxon>
        <taxon>fabids</taxon>
        <taxon>Malpighiales</taxon>
        <taxon>Rhizophoraceae</taxon>
        <taxon>Rhizophora</taxon>
    </lineage>
</organism>
<evidence type="ECO:0000313" key="1">
    <source>
        <dbReference type="EMBL" id="MBW88284.1"/>
    </source>
</evidence>
<name>A0A2P2J478_RHIMU</name>
<reference evidence="1" key="1">
    <citation type="submission" date="2018-02" db="EMBL/GenBank/DDBJ databases">
        <title>Rhizophora mucronata_Transcriptome.</title>
        <authorList>
            <person name="Meera S.P."/>
            <person name="Sreeshan A."/>
            <person name="Augustine A."/>
        </authorList>
    </citation>
    <scope>NUCLEOTIDE SEQUENCE</scope>
    <source>
        <tissue evidence="1">Leaf</tissue>
    </source>
</reference>
<sequence length="14" mass="1549">MSMNSESPSIRNPV</sequence>